<evidence type="ECO:0000256" key="2">
    <source>
        <dbReference type="SAM" id="Phobius"/>
    </source>
</evidence>
<feature type="compositionally biased region" description="Polar residues" evidence="1">
    <location>
        <begin position="195"/>
        <end position="206"/>
    </location>
</feature>
<proteinExistence type="predicted"/>
<dbReference type="AlphaFoldDB" id="A0AA39P165"/>
<evidence type="ECO:0000256" key="1">
    <source>
        <dbReference type="SAM" id="MobiDB-lite"/>
    </source>
</evidence>
<organism evidence="3 4">
    <name type="scientific">Armillaria luteobubalina</name>
    <dbReference type="NCBI Taxonomy" id="153913"/>
    <lineage>
        <taxon>Eukaryota</taxon>
        <taxon>Fungi</taxon>
        <taxon>Dikarya</taxon>
        <taxon>Basidiomycota</taxon>
        <taxon>Agaricomycotina</taxon>
        <taxon>Agaricomycetes</taxon>
        <taxon>Agaricomycetidae</taxon>
        <taxon>Agaricales</taxon>
        <taxon>Marasmiineae</taxon>
        <taxon>Physalacriaceae</taxon>
        <taxon>Armillaria</taxon>
    </lineage>
</organism>
<dbReference type="Proteomes" id="UP001175228">
    <property type="component" value="Unassembled WGS sequence"/>
</dbReference>
<keyword evidence="4" id="KW-1185">Reference proteome</keyword>
<feature type="transmembrane region" description="Helical" evidence="2">
    <location>
        <begin position="93"/>
        <end position="119"/>
    </location>
</feature>
<name>A0AA39P165_9AGAR</name>
<keyword evidence="2" id="KW-1133">Transmembrane helix</keyword>
<evidence type="ECO:0000313" key="3">
    <source>
        <dbReference type="EMBL" id="KAK0475660.1"/>
    </source>
</evidence>
<feature type="region of interest" description="Disordered" evidence="1">
    <location>
        <begin position="31"/>
        <end position="52"/>
    </location>
</feature>
<gene>
    <name evidence="3" type="ORF">EDD18DRAFT_1366903</name>
</gene>
<sequence>MTSEPSLCNSGLQDDDSAYIRRINLTPLCTTPSQPVSYPGSSTSSGSMVSPTTSTKLSVEISSITTTIQDLETESSLSASSIPSSTTPSPHSLLILGSVLGVAAFIILVLLLLFAFLFFRRRKRERKNTDRESQILEPYVQEKTAPSEDQGEVLSDRARIGELEEALQRLILNDCHQHSITASEVDGQLPPDYRSASSSPQVVDIA</sequence>
<comment type="caution">
    <text evidence="3">The sequence shown here is derived from an EMBL/GenBank/DDBJ whole genome shotgun (WGS) entry which is preliminary data.</text>
</comment>
<evidence type="ECO:0000313" key="4">
    <source>
        <dbReference type="Proteomes" id="UP001175228"/>
    </source>
</evidence>
<protein>
    <submittedName>
        <fullName evidence="3">Uncharacterized protein</fullName>
    </submittedName>
</protein>
<feature type="compositionally biased region" description="Low complexity" evidence="1">
    <location>
        <begin position="33"/>
        <end position="52"/>
    </location>
</feature>
<dbReference type="EMBL" id="JAUEPU010000145">
    <property type="protein sequence ID" value="KAK0475660.1"/>
    <property type="molecule type" value="Genomic_DNA"/>
</dbReference>
<keyword evidence="2" id="KW-0812">Transmembrane</keyword>
<reference evidence="3" key="1">
    <citation type="submission" date="2023-06" db="EMBL/GenBank/DDBJ databases">
        <authorList>
            <consortium name="Lawrence Berkeley National Laboratory"/>
            <person name="Ahrendt S."/>
            <person name="Sahu N."/>
            <person name="Indic B."/>
            <person name="Wong-Bajracharya J."/>
            <person name="Merenyi Z."/>
            <person name="Ke H.-M."/>
            <person name="Monk M."/>
            <person name="Kocsube S."/>
            <person name="Drula E."/>
            <person name="Lipzen A."/>
            <person name="Balint B."/>
            <person name="Henrissat B."/>
            <person name="Andreopoulos B."/>
            <person name="Martin F.M."/>
            <person name="Harder C.B."/>
            <person name="Rigling D."/>
            <person name="Ford K.L."/>
            <person name="Foster G.D."/>
            <person name="Pangilinan J."/>
            <person name="Papanicolaou A."/>
            <person name="Barry K."/>
            <person name="LaButti K."/>
            <person name="Viragh M."/>
            <person name="Koriabine M."/>
            <person name="Yan M."/>
            <person name="Riley R."/>
            <person name="Champramary S."/>
            <person name="Plett K.L."/>
            <person name="Tsai I.J."/>
            <person name="Slot J."/>
            <person name="Sipos G."/>
            <person name="Plett J."/>
            <person name="Nagy L.G."/>
            <person name="Grigoriev I.V."/>
        </authorList>
    </citation>
    <scope>NUCLEOTIDE SEQUENCE</scope>
    <source>
        <strain evidence="3">HWK02</strain>
    </source>
</reference>
<feature type="region of interest" description="Disordered" evidence="1">
    <location>
        <begin position="183"/>
        <end position="206"/>
    </location>
</feature>
<accession>A0AA39P165</accession>
<keyword evidence="2" id="KW-0472">Membrane</keyword>